<dbReference type="InterPro" id="IPR019265">
    <property type="entry name" value="RTRAF"/>
</dbReference>
<protein>
    <submittedName>
        <fullName evidence="1">Uncharacterized protein</fullName>
    </submittedName>
</protein>
<dbReference type="GeneID" id="16998075"/>
<name>M1VHY8_CYAM1</name>
<proteinExistence type="predicted"/>
<organism evidence="1 2">
    <name type="scientific">Cyanidioschyzon merolae (strain NIES-3377 / 10D)</name>
    <name type="common">Unicellular red alga</name>
    <dbReference type="NCBI Taxonomy" id="280699"/>
    <lineage>
        <taxon>Eukaryota</taxon>
        <taxon>Rhodophyta</taxon>
        <taxon>Bangiophyceae</taxon>
        <taxon>Cyanidiales</taxon>
        <taxon>Cyanidiaceae</taxon>
        <taxon>Cyanidioschyzon</taxon>
    </lineage>
</organism>
<dbReference type="Proteomes" id="UP000007014">
    <property type="component" value="Chromosome 20"/>
</dbReference>
<dbReference type="OrthoDB" id="514167at2759"/>
<dbReference type="Gramene" id="CMT059CT">
    <property type="protein sequence ID" value="CMT059CT"/>
    <property type="gene ID" value="CMT059C"/>
</dbReference>
<sequence length="273" mass="30238">MANQWERFVWLALDAPDTIVERAPLVIQVAWLEDTQLRLWEPAAREPLKRGDDAALRTYLRDAAECPWDPATDPSLVREFLLSRAVDCAFRDELAEHAGCVVDEELDTDFIAETMALSEELVRADDKKLPLETQDLDPASFDLLRAELALPAASAREVLRAGAHWAITRWPPREQWLPPCSRADAPATTALAATGGVPSEAQATPEPMCTETTVSDATCALPSGVYAQLQRIGRQLHNEELLYTQHLLNAALERAQTMTANPRTEARLGRVGH</sequence>
<dbReference type="AlphaFoldDB" id="M1VHY8"/>
<keyword evidence="2" id="KW-1185">Reference proteome</keyword>
<accession>M1VHY8</accession>
<dbReference type="RefSeq" id="XP_005539118.1">
    <property type="nucleotide sequence ID" value="XM_005539061.1"/>
</dbReference>
<evidence type="ECO:0000313" key="2">
    <source>
        <dbReference type="Proteomes" id="UP000007014"/>
    </source>
</evidence>
<dbReference type="EMBL" id="AP006502">
    <property type="protein sequence ID" value="BAM83082.1"/>
    <property type="molecule type" value="Genomic_DNA"/>
</dbReference>
<reference evidence="1 2" key="2">
    <citation type="journal article" date="2007" name="BMC Biol.">
        <title>A 100%-complete sequence reveals unusually simple genomic features in the hot-spring red alga Cyanidioschyzon merolae.</title>
        <authorList>
            <person name="Nozaki H."/>
            <person name="Takano H."/>
            <person name="Misumi O."/>
            <person name="Terasawa K."/>
            <person name="Matsuzaki M."/>
            <person name="Maruyama S."/>
            <person name="Nishida K."/>
            <person name="Yagisawa F."/>
            <person name="Yoshida Y."/>
            <person name="Fujiwara T."/>
            <person name="Takio S."/>
            <person name="Tamura K."/>
            <person name="Chung S.J."/>
            <person name="Nakamura S."/>
            <person name="Kuroiwa H."/>
            <person name="Tanaka K."/>
            <person name="Sato N."/>
            <person name="Kuroiwa T."/>
        </authorList>
    </citation>
    <scope>NUCLEOTIDE SEQUENCE [LARGE SCALE GENOMIC DNA]</scope>
    <source>
        <strain evidence="1 2">10D</strain>
    </source>
</reference>
<reference evidence="1 2" key="1">
    <citation type="journal article" date="2004" name="Nature">
        <title>Genome sequence of the ultrasmall unicellular red alga Cyanidioschyzon merolae 10D.</title>
        <authorList>
            <person name="Matsuzaki M."/>
            <person name="Misumi O."/>
            <person name="Shin-i T."/>
            <person name="Maruyama S."/>
            <person name="Takahara M."/>
            <person name="Miyagishima S."/>
            <person name="Mori T."/>
            <person name="Nishida K."/>
            <person name="Yagisawa F."/>
            <person name="Nishida K."/>
            <person name="Yoshida Y."/>
            <person name="Nishimura Y."/>
            <person name="Nakao S."/>
            <person name="Kobayashi T."/>
            <person name="Momoyama Y."/>
            <person name="Higashiyama T."/>
            <person name="Minoda A."/>
            <person name="Sano M."/>
            <person name="Nomoto H."/>
            <person name="Oishi K."/>
            <person name="Hayashi H."/>
            <person name="Ohta F."/>
            <person name="Nishizaka S."/>
            <person name="Haga S."/>
            <person name="Miura S."/>
            <person name="Morishita T."/>
            <person name="Kabeya Y."/>
            <person name="Terasawa K."/>
            <person name="Suzuki Y."/>
            <person name="Ishii Y."/>
            <person name="Asakawa S."/>
            <person name="Takano H."/>
            <person name="Ohta N."/>
            <person name="Kuroiwa H."/>
            <person name="Tanaka K."/>
            <person name="Shimizu N."/>
            <person name="Sugano S."/>
            <person name="Sato N."/>
            <person name="Nozaki H."/>
            <person name="Ogasawara N."/>
            <person name="Kohara Y."/>
            <person name="Kuroiwa T."/>
        </authorList>
    </citation>
    <scope>NUCLEOTIDE SEQUENCE [LARGE SCALE GENOMIC DNA]</scope>
    <source>
        <strain evidence="1 2">10D</strain>
    </source>
</reference>
<gene>
    <name evidence="1" type="ORF">CYME_CMT059C</name>
</gene>
<dbReference type="HOGENOM" id="CLU_1020683_0_0_1"/>
<evidence type="ECO:0000313" key="1">
    <source>
        <dbReference type="EMBL" id="BAM83082.1"/>
    </source>
</evidence>
<dbReference type="KEGG" id="cme:CYME_CMT059C"/>
<dbReference type="Pfam" id="PF10036">
    <property type="entry name" value="RLL"/>
    <property type="match status" value="1"/>
</dbReference>